<proteinExistence type="predicted"/>
<gene>
    <name evidence="1" type="ORF">PG996_012569</name>
</gene>
<evidence type="ECO:0000313" key="2">
    <source>
        <dbReference type="Proteomes" id="UP001446871"/>
    </source>
</evidence>
<dbReference type="Proteomes" id="UP001446871">
    <property type="component" value="Unassembled WGS sequence"/>
</dbReference>
<reference evidence="1 2" key="1">
    <citation type="submission" date="2023-01" db="EMBL/GenBank/DDBJ databases">
        <title>Analysis of 21 Apiospora genomes using comparative genomics revels a genus with tremendous synthesis potential of carbohydrate active enzymes and secondary metabolites.</title>
        <authorList>
            <person name="Sorensen T."/>
        </authorList>
    </citation>
    <scope>NUCLEOTIDE SEQUENCE [LARGE SCALE GENOMIC DNA]</scope>
    <source>
        <strain evidence="1 2">CBS 83171</strain>
    </source>
</reference>
<name>A0ABR1U5Q8_9PEZI</name>
<keyword evidence="2" id="KW-1185">Reference proteome</keyword>
<protein>
    <submittedName>
        <fullName evidence="1">Uncharacterized protein</fullName>
    </submittedName>
</protein>
<dbReference type="EMBL" id="JAQQWM010000008">
    <property type="protein sequence ID" value="KAK8053268.1"/>
    <property type="molecule type" value="Genomic_DNA"/>
</dbReference>
<evidence type="ECO:0000313" key="1">
    <source>
        <dbReference type="EMBL" id="KAK8053268.1"/>
    </source>
</evidence>
<comment type="caution">
    <text evidence="1">The sequence shown here is derived from an EMBL/GenBank/DDBJ whole genome shotgun (WGS) entry which is preliminary data.</text>
</comment>
<sequence>MDDMATKILGKKAMRQIDGQGIHLRWNDQDAMESDWQATLAATSPPEKPDRGRMVKSIMNNYICPAETLGIKEADGHLALVKLMTGKITT</sequence>
<accession>A0ABR1U5Q8</accession>
<organism evidence="1 2">
    <name type="scientific">Apiospora saccharicola</name>
    <dbReference type="NCBI Taxonomy" id="335842"/>
    <lineage>
        <taxon>Eukaryota</taxon>
        <taxon>Fungi</taxon>
        <taxon>Dikarya</taxon>
        <taxon>Ascomycota</taxon>
        <taxon>Pezizomycotina</taxon>
        <taxon>Sordariomycetes</taxon>
        <taxon>Xylariomycetidae</taxon>
        <taxon>Amphisphaeriales</taxon>
        <taxon>Apiosporaceae</taxon>
        <taxon>Apiospora</taxon>
    </lineage>
</organism>